<proteinExistence type="predicted"/>
<keyword evidence="3" id="KW-1185">Reference proteome</keyword>
<feature type="compositionally biased region" description="Polar residues" evidence="1">
    <location>
        <begin position="468"/>
        <end position="505"/>
    </location>
</feature>
<gene>
    <name evidence="2" type="ORF">DEBURN_LOCUS709</name>
</gene>
<dbReference type="CDD" id="cd16448">
    <property type="entry name" value="RING-H2"/>
    <property type="match status" value="1"/>
</dbReference>
<evidence type="ECO:0000256" key="1">
    <source>
        <dbReference type="SAM" id="MobiDB-lite"/>
    </source>
</evidence>
<feature type="region of interest" description="Disordered" evidence="1">
    <location>
        <begin position="337"/>
        <end position="382"/>
    </location>
</feature>
<dbReference type="Proteomes" id="UP000789706">
    <property type="component" value="Unassembled WGS sequence"/>
</dbReference>
<name>A0A9N8UWQ3_9GLOM</name>
<feature type="compositionally biased region" description="Low complexity" evidence="1">
    <location>
        <begin position="358"/>
        <end position="372"/>
    </location>
</feature>
<feature type="compositionally biased region" description="Low complexity" evidence="1">
    <location>
        <begin position="53"/>
        <end position="69"/>
    </location>
</feature>
<protein>
    <submittedName>
        <fullName evidence="2">1376_t:CDS:1</fullName>
    </submittedName>
</protein>
<evidence type="ECO:0000313" key="3">
    <source>
        <dbReference type="Proteomes" id="UP000789706"/>
    </source>
</evidence>
<feature type="region of interest" description="Disordered" evidence="1">
    <location>
        <begin position="51"/>
        <end position="72"/>
    </location>
</feature>
<accession>A0A9N8UWQ3</accession>
<reference evidence="2" key="1">
    <citation type="submission" date="2021-06" db="EMBL/GenBank/DDBJ databases">
        <authorList>
            <person name="Kallberg Y."/>
            <person name="Tangrot J."/>
            <person name="Rosling A."/>
        </authorList>
    </citation>
    <scope>NUCLEOTIDE SEQUENCE</scope>
    <source>
        <strain evidence="2">AZ414A</strain>
    </source>
</reference>
<dbReference type="OrthoDB" id="8062037at2759"/>
<comment type="caution">
    <text evidence="2">The sequence shown here is derived from an EMBL/GenBank/DDBJ whole genome shotgun (WGS) entry which is preliminary data.</text>
</comment>
<organism evidence="2 3">
    <name type="scientific">Diversispora eburnea</name>
    <dbReference type="NCBI Taxonomy" id="1213867"/>
    <lineage>
        <taxon>Eukaryota</taxon>
        <taxon>Fungi</taxon>
        <taxon>Fungi incertae sedis</taxon>
        <taxon>Mucoromycota</taxon>
        <taxon>Glomeromycotina</taxon>
        <taxon>Glomeromycetes</taxon>
        <taxon>Diversisporales</taxon>
        <taxon>Diversisporaceae</taxon>
        <taxon>Diversispora</taxon>
    </lineage>
</organism>
<evidence type="ECO:0000313" key="2">
    <source>
        <dbReference type="EMBL" id="CAG8434429.1"/>
    </source>
</evidence>
<dbReference type="EMBL" id="CAJVPK010000025">
    <property type="protein sequence ID" value="CAG8434429.1"/>
    <property type="molecule type" value="Genomic_DNA"/>
</dbReference>
<feature type="compositionally biased region" description="Acidic residues" evidence="1">
    <location>
        <begin position="218"/>
        <end position="229"/>
    </location>
</feature>
<feature type="region of interest" description="Disordered" evidence="1">
    <location>
        <begin position="217"/>
        <end position="241"/>
    </location>
</feature>
<sequence length="513" mass="58335">METDKNTVNSYIREIEGFLDKKRVLYEAEGKRDFVPLIDRTVQMLRTIKDTVSETSSAEQSKSSSSSSQHTFDRLPGKMYHYAEGEVIDCAICIEQVEAKQAQVSSHFNHSGDFKCPYCRLEVEDYSKQPRAWEYPVNGPPTQQNLNETNDIPHPGELDFANFQRGVLQVVNSIFGGRLNLGHPFRDDNGTEEEFFDNEAEDGSDVDQAVYEPHFDEVPDSLENSENEYDSEHNLSDDSEDEPYELVDNYRYVTLVRRDGTSEIEPPQLSIPRSSSHNYNNYYHGRERYYGYPPNSSHSPVREIYGGSGDGASSHRYEIRSNNIPSFIERPTQVFYERSQSSRSHSISSTPFVRTEESSYNNNSNRHSYNNTTQPILNETPVNPIMRYEATSDSEYDEFSNEIFRRSTSSSRLRNLYQGENSSREGGINDVEDIETSSSSSSSPEHSENGMDTSDEDEGFRRCFSRPYSASSDSQAHHNTPGTKRFSTTSDLTVNGVDSDTTISSGDEFELYS</sequence>
<dbReference type="AlphaFoldDB" id="A0A9N8UWQ3"/>
<feature type="compositionally biased region" description="Low complexity" evidence="1">
    <location>
        <begin position="339"/>
        <end position="349"/>
    </location>
</feature>
<feature type="region of interest" description="Disordered" evidence="1">
    <location>
        <begin position="407"/>
        <end position="513"/>
    </location>
</feature>